<dbReference type="Proteomes" id="UP000464661">
    <property type="component" value="Chromosome"/>
</dbReference>
<dbReference type="EMBL" id="AP022324">
    <property type="protein sequence ID" value="BBU43326.1"/>
    <property type="molecule type" value="Genomic_DNA"/>
</dbReference>
<sequence>MFASGVISDSTLQFLMKHVSRLMPLYYGRGYTKLLLNEETSSLVVKTMYETMALRIETAMGDRFISPLGKDNKDITLINLIGSKDIKQLTKAAERGTIFFRETLAGACTHRGVCEYGGIESISRCAGSDGNGPCPDALYDREKIHKLSQQLEYLKLEADKIPSDQPRHQSLVSEALGLEYILNALK</sequence>
<evidence type="ECO:0000313" key="1">
    <source>
        <dbReference type="EMBL" id="BBU43326.1"/>
    </source>
</evidence>
<reference evidence="1 2" key="1">
    <citation type="submission" date="2020-01" db="EMBL/GenBank/DDBJ databases">
        <title>Complete Genome Sequence of Pseudomonas putida Strain TS312, Harboring the HdtS type N-acyl-homoserine Lactone Synthase, Isolated from a Paper Mill.</title>
        <authorList>
            <person name="Hosoe A."/>
            <person name="Suenaga T."/>
            <person name="Sugi T."/>
            <person name="Izumi T."/>
            <person name="Nagai N."/>
            <person name="Terada A."/>
        </authorList>
    </citation>
    <scope>NUCLEOTIDE SEQUENCE [LARGE SCALE GENOMIC DNA]</scope>
    <source>
        <strain evidence="1 2">TS312</strain>
    </source>
</reference>
<name>A0A7U6RC25_PSEPU</name>
<proteinExistence type="predicted"/>
<evidence type="ECO:0000313" key="2">
    <source>
        <dbReference type="Proteomes" id="UP000464661"/>
    </source>
</evidence>
<dbReference type="AlphaFoldDB" id="A0A7U6RC25"/>
<accession>A0A7U6RC25</accession>
<organism evidence="1 2">
    <name type="scientific">Pseudomonas putida</name>
    <name type="common">Arthrobacter siderocapsulatus</name>
    <dbReference type="NCBI Taxonomy" id="303"/>
    <lineage>
        <taxon>Bacteria</taxon>
        <taxon>Pseudomonadati</taxon>
        <taxon>Pseudomonadota</taxon>
        <taxon>Gammaproteobacteria</taxon>
        <taxon>Pseudomonadales</taxon>
        <taxon>Pseudomonadaceae</taxon>
        <taxon>Pseudomonas</taxon>
    </lineage>
</organism>
<gene>
    <name evidence="1" type="ORF">PPTS312_12410</name>
</gene>
<protein>
    <submittedName>
        <fullName evidence="1">Uncharacterized protein</fullName>
    </submittedName>
</protein>